<dbReference type="InterPro" id="IPR012337">
    <property type="entry name" value="RNaseH-like_sf"/>
</dbReference>
<name>A0A9D4THQ1_CHLVU</name>
<feature type="region of interest" description="Disordered" evidence="1">
    <location>
        <begin position="817"/>
        <end position="864"/>
    </location>
</feature>
<feature type="region of interest" description="Disordered" evidence="1">
    <location>
        <begin position="501"/>
        <end position="520"/>
    </location>
</feature>
<feature type="region of interest" description="Disordered" evidence="1">
    <location>
        <begin position="586"/>
        <end position="655"/>
    </location>
</feature>
<dbReference type="AlphaFoldDB" id="A0A9D4THQ1"/>
<evidence type="ECO:0000256" key="1">
    <source>
        <dbReference type="SAM" id="MobiDB-lite"/>
    </source>
</evidence>
<feature type="compositionally biased region" description="Low complexity" evidence="1">
    <location>
        <begin position="610"/>
        <end position="655"/>
    </location>
</feature>
<reference evidence="4" key="2">
    <citation type="submission" date="2020-11" db="EMBL/GenBank/DDBJ databases">
        <authorList>
            <person name="Cecchin M."/>
            <person name="Marcolungo L."/>
            <person name="Rossato M."/>
            <person name="Girolomoni L."/>
            <person name="Cosentino E."/>
            <person name="Cuine S."/>
            <person name="Li-Beisson Y."/>
            <person name="Delledonne M."/>
            <person name="Ballottari M."/>
        </authorList>
    </citation>
    <scope>NUCLEOTIDE SEQUENCE</scope>
    <source>
        <strain evidence="4">211/11P</strain>
        <tissue evidence="4">Whole cell</tissue>
    </source>
</reference>
<dbReference type="SUPFAM" id="SSF53098">
    <property type="entry name" value="Ribonuclease H-like"/>
    <property type="match status" value="1"/>
</dbReference>
<dbReference type="EMBL" id="SIDB01000011">
    <property type="protein sequence ID" value="KAI3425830.1"/>
    <property type="molecule type" value="Genomic_DNA"/>
</dbReference>
<dbReference type="Pfam" id="PF01612">
    <property type="entry name" value="DNA_pol_A_exo1"/>
    <property type="match status" value="1"/>
</dbReference>
<protein>
    <recommendedName>
        <fullName evidence="6">3'-5' exonuclease domain-containing protein</fullName>
    </recommendedName>
</protein>
<feature type="compositionally biased region" description="Polar residues" evidence="1">
    <location>
        <begin position="1"/>
        <end position="20"/>
    </location>
</feature>
<feature type="region of interest" description="Disordered" evidence="1">
    <location>
        <begin position="950"/>
        <end position="983"/>
    </location>
</feature>
<accession>A0A9D4THQ1</accession>
<feature type="compositionally biased region" description="Low complexity" evidence="1">
    <location>
        <begin position="823"/>
        <end position="847"/>
    </location>
</feature>
<dbReference type="InterPro" id="IPR052408">
    <property type="entry name" value="Exonuclease_MUT-7-like"/>
</dbReference>
<evidence type="ECO:0000313" key="5">
    <source>
        <dbReference type="Proteomes" id="UP001055712"/>
    </source>
</evidence>
<dbReference type="PANTHER" id="PTHR47765">
    <property type="entry name" value="3'-5' EXONUCLEASE DOMAIN-CONTAINING PROTEIN"/>
    <property type="match status" value="1"/>
</dbReference>
<feature type="compositionally biased region" description="Low complexity" evidence="1">
    <location>
        <begin position="1063"/>
        <end position="1077"/>
    </location>
</feature>
<dbReference type="GO" id="GO:0008408">
    <property type="term" value="F:3'-5' exonuclease activity"/>
    <property type="evidence" value="ECO:0007669"/>
    <property type="project" value="InterPro"/>
</dbReference>
<proteinExistence type="predicted"/>
<dbReference type="InterPro" id="IPR036754">
    <property type="entry name" value="YbaK/aa-tRNA-synt-asso_dom_sf"/>
</dbReference>
<keyword evidence="5" id="KW-1185">Reference proteome</keyword>
<evidence type="ECO:0008006" key="6">
    <source>
        <dbReference type="Google" id="ProtNLM"/>
    </source>
</evidence>
<dbReference type="GO" id="GO:0002161">
    <property type="term" value="F:aminoacyl-tRNA deacylase activity"/>
    <property type="evidence" value="ECO:0007669"/>
    <property type="project" value="InterPro"/>
</dbReference>
<dbReference type="Pfam" id="PF04073">
    <property type="entry name" value="tRNA_edit"/>
    <property type="match status" value="1"/>
</dbReference>
<organism evidence="4 5">
    <name type="scientific">Chlorella vulgaris</name>
    <name type="common">Green alga</name>
    <dbReference type="NCBI Taxonomy" id="3077"/>
    <lineage>
        <taxon>Eukaryota</taxon>
        <taxon>Viridiplantae</taxon>
        <taxon>Chlorophyta</taxon>
        <taxon>core chlorophytes</taxon>
        <taxon>Trebouxiophyceae</taxon>
        <taxon>Chlorellales</taxon>
        <taxon>Chlorellaceae</taxon>
        <taxon>Chlorella clade</taxon>
        <taxon>Chlorella</taxon>
    </lineage>
</organism>
<dbReference type="InterPro" id="IPR007214">
    <property type="entry name" value="YbaK/aa-tRNA-synth-assoc-dom"/>
</dbReference>
<evidence type="ECO:0000259" key="3">
    <source>
        <dbReference type="Pfam" id="PF04073"/>
    </source>
</evidence>
<feature type="compositionally biased region" description="Low complexity" evidence="1">
    <location>
        <begin position="298"/>
        <end position="321"/>
    </location>
</feature>
<dbReference type="Proteomes" id="UP001055712">
    <property type="component" value="Unassembled WGS sequence"/>
</dbReference>
<feature type="domain" description="YbaK/aminoacyl-tRNA synthetase-associated" evidence="3">
    <location>
        <begin position="87"/>
        <end position="187"/>
    </location>
</feature>
<feature type="domain" description="3'-5' exonuclease" evidence="2">
    <location>
        <begin position="662"/>
        <end position="786"/>
    </location>
</feature>
<evidence type="ECO:0000259" key="2">
    <source>
        <dbReference type="Pfam" id="PF01612"/>
    </source>
</evidence>
<dbReference type="OrthoDB" id="10261556at2759"/>
<feature type="compositionally biased region" description="Low complexity" evidence="1">
    <location>
        <begin position="961"/>
        <end position="983"/>
    </location>
</feature>
<feature type="region of interest" description="Disordered" evidence="1">
    <location>
        <begin position="292"/>
        <end position="321"/>
    </location>
</feature>
<dbReference type="PANTHER" id="PTHR47765:SF2">
    <property type="entry name" value="EXONUCLEASE MUT-7 HOMOLOG"/>
    <property type="match status" value="1"/>
</dbReference>
<dbReference type="InterPro" id="IPR036397">
    <property type="entry name" value="RNaseH_sf"/>
</dbReference>
<comment type="caution">
    <text evidence="4">The sequence shown here is derived from an EMBL/GenBank/DDBJ whole genome shotgun (WGS) entry which is preliminary data.</text>
</comment>
<gene>
    <name evidence="4" type="ORF">D9Q98_007805</name>
</gene>
<feature type="region of interest" description="Disordered" evidence="1">
    <location>
        <begin position="1063"/>
        <end position="1091"/>
    </location>
</feature>
<sequence>MQASYYHQRNAAVTTTSDTSPIAADEPAEAALATEPSQLNPACLPGQEDDTPLSPADLQAYMQQHSIVGAIVPPLNGAPAPPGCIEVKSLLFLVGSHPVILVLPLSARADERSLAELLHTKRSRVKLAPAGSLVQLCGYSVGSVPPFGHRRRLPVIVDSAVTAYAACYAGGGSEDAELAMSVQELVRAAGATVVDISLTSSAAAKHSGSAAWHVVHSGGSGPADAGAGGDGDAPRGGAAVAVAVAGAQAAALPEPWQAGEVDVMIEGLIAQRRKIAKVLLFANLVPLDAAAGSGGAASSGTNGSTGSKDPSSGGTGSTTRAGSATFLRRLWRHPESGEACEVQLILGRTLEHSLGSEAAAELLRSLRPGQAVRARGRVQPHLQKAGSGGGSQGPRTVCDVVVHSIQLINTPPAAAAGAGADFLAGPAAAGVGSTGGTPAAGTAASLAGRQAAGSSVPVDAGCYRLPAAVEERLVLVDSEAGLLQLEAALFGSCAGGTAPKAQAEADAHPQGPGISAMPHSSAAVGAGTGYRLVVGLDAEWQPYGRGEAHTPVSLLQLATPDAVFLLDLLALCSSWGQSRIPSVASSTASEAGLGGGSGDGDSSLERQQQEAEQQQQAAQQQKQEQHQQQQQGAQQQQQEQGQQESRQRGQQPAQQQQLTCLERQLSHLLARLWGDASIIKAGFGLSTDLKRLCESYPHLPCCGGEGPLPLRSHVDVLLLARSALGHRLPSTRCHLSLSALCELVLRRPLDKSQQCSEWGERPLSAAQLQYAAADAHALVALYSSLLAKRPGLDTAFWVSHLSGGLVDVAAFHPSKRASRRWSSRGGDASRPAARSASSGTAAGSTARQQAGLASKGEVRQARQGQTQQLDVNCEYLLATYLGRQLPQGGKAAVVRAAAAHSGRQESGRTPSFPRGCGGLLEWRNAFLLFVSLPEPGRRPAYPNEFLWLPAADPPAGDDDPSSWPASLNQPAGELQPQPAAAPGAASPAVAAAPAAAAAAAGSGGGAAYLAAAKAVEEQHAALWQGSQRFRRLVMTWWPGRGRTLDHPAVQRLLAAAAEPASVSAVPAGASEDGAAGPDPDHDPGAAGDGSQPMQQKAVLLFVRAGSSPYVFCGRLKLAALNNDSTNGGFRVGWELRDSHALLASQTFQGLLSHCHS</sequence>
<dbReference type="Gene3D" id="3.90.960.10">
    <property type="entry name" value="YbaK/aminoacyl-tRNA synthetase-associated domain"/>
    <property type="match status" value="1"/>
</dbReference>
<evidence type="ECO:0000313" key="4">
    <source>
        <dbReference type="EMBL" id="KAI3425830.1"/>
    </source>
</evidence>
<dbReference type="SUPFAM" id="SSF55826">
    <property type="entry name" value="YbaK/ProRS associated domain"/>
    <property type="match status" value="1"/>
</dbReference>
<reference evidence="4" key="1">
    <citation type="journal article" date="2019" name="Plant J.">
        <title>Chlorella vulgaris genome assembly and annotation reveals the molecular basis for metabolic acclimation to high light conditions.</title>
        <authorList>
            <person name="Cecchin M."/>
            <person name="Marcolungo L."/>
            <person name="Rossato M."/>
            <person name="Girolomoni L."/>
            <person name="Cosentino E."/>
            <person name="Cuine S."/>
            <person name="Li-Beisson Y."/>
            <person name="Delledonne M."/>
            <person name="Ballottari M."/>
        </authorList>
    </citation>
    <scope>NUCLEOTIDE SEQUENCE</scope>
    <source>
        <strain evidence="4">211/11P</strain>
    </source>
</reference>
<dbReference type="InterPro" id="IPR002562">
    <property type="entry name" value="3'-5'_exonuclease_dom"/>
</dbReference>
<dbReference type="Gene3D" id="3.30.420.10">
    <property type="entry name" value="Ribonuclease H-like superfamily/Ribonuclease H"/>
    <property type="match status" value="1"/>
</dbReference>
<dbReference type="GO" id="GO:0003676">
    <property type="term" value="F:nucleic acid binding"/>
    <property type="evidence" value="ECO:0007669"/>
    <property type="project" value="InterPro"/>
</dbReference>
<feature type="region of interest" description="Disordered" evidence="1">
    <location>
        <begin position="1"/>
        <end position="22"/>
    </location>
</feature>